<dbReference type="EMBL" id="BAAAUG010000278">
    <property type="protein sequence ID" value="GAA3155490.1"/>
    <property type="molecule type" value="Genomic_DNA"/>
</dbReference>
<dbReference type="RefSeq" id="WP_344531104.1">
    <property type="nucleotide sequence ID" value="NZ_BAAAUG010000278.1"/>
</dbReference>
<feature type="transmembrane region" description="Helical" evidence="1">
    <location>
        <begin position="7"/>
        <end position="28"/>
    </location>
</feature>
<keyword evidence="3" id="KW-1185">Reference proteome</keyword>
<keyword evidence="1" id="KW-0472">Membrane</keyword>
<keyword evidence="1" id="KW-1133">Transmembrane helix</keyword>
<dbReference type="Proteomes" id="UP001501637">
    <property type="component" value="Unassembled WGS sequence"/>
</dbReference>
<accession>A0ABP6NQ35</accession>
<keyword evidence="1" id="KW-0812">Transmembrane</keyword>
<organism evidence="2 3">
    <name type="scientific">Streptomyces rectiviolaceus</name>
    <dbReference type="NCBI Taxonomy" id="332591"/>
    <lineage>
        <taxon>Bacteria</taxon>
        <taxon>Bacillati</taxon>
        <taxon>Actinomycetota</taxon>
        <taxon>Actinomycetes</taxon>
        <taxon>Kitasatosporales</taxon>
        <taxon>Streptomycetaceae</taxon>
        <taxon>Streptomyces</taxon>
    </lineage>
</organism>
<reference evidence="3" key="1">
    <citation type="journal article" date="2019" name="Int. J. Syst. Evol. Microbiol.">
        <title>The Global Catalogue of Microorganisms (GCM) 10K type strain sequencing project: providing services to taxonomists for standard genome sequencing and annotation.</title>
        <authorList>
            <consortium name="The Broad Institute Genomics Platform"/>
            <consortium name="The Broad Institute Genome Sequencing Center for Infectious Disease"/>
            <person name="Wu L."/>
            <person name="Ma J."/>
        </authorList>
    </citation>
    <scope>NUCLEOTIDE SEQUENCE [LARGE SCALE GENOMIC DNA]</scope>
    <source>
        <strain evidence="3">JCM 9092</strain>
    </source>
</reference>
<name>A0ABP6NQ35_9ACTN</name>
<feature type="transmembrane region" description="Helical" evidence="1">
    <location>
        <begin position="40"/>
        <end position="62"/>
    </location>
</feature>
<sequence length="66" mass="6669">MSFTARLFLYGMAIPGFVGLAAMAGVVLPGDGDDLSLPRLLAGGFTMMAIQIGGGFVGGRIAGRHA</sequence>
<proteinExistence type="predicted"/>
<protein>
    <recommendedName>
        <fullName evidence="4">MFS transporter</fullName>
    </recommendedName>
</protein>
<evidence type="ECO:0000256" key="1">
    <source>
        <dbReference type="SAM" id="Phobius"/>
    </source>
</evidence>
<comment type="caution">
    <text evidence="2">The sequence shown here is derived from an EMBL/GenBank/DDBJ whole genome shotgun (WGS) entry which is preliminary data.</text>
</comment>
<evidence type="ECO:0008006" key="4">
    <source>
        <dbReference type="Google" id="ProtNLM"/>
    </source>
</evidence>
<evidence type="ECO:0000313" key="2">
    <source>
        <dbReference type="EMBL" id="GAA3155490.1"/>
    </source>
</evidence>
<gene>
    <name evidence="2" type="ORF">GCM10010449_85030</name>
</gene>
<evidence type="ECO:0000313" key="3">
    <source>
        <dbReference type="Proteomes" id="UP001501637"/>
    </source>
</evidence>